<dbReference type="EMBL" id="LLXI01001499">
    <property type="protein sequence ID" value="PKY53967.1"/>
    <property type="molecule type" value="Genomic_DNA"/>
</dbReference>
<gene>
    <name evidence="2" type="ORF">RhiirA4_472483</name>
</gene>
<keyword evidence="3" id="KW-1185">Reference proteome</keyword>
<reference evidence="2 3" key="1">
    <citation type="submission" date="2015-10" db="EMBL/GenBank/DDBJ databases">
        <title>Genome analyses suggest a sexual origin of heterokaryosis in a supposedly ancient asexual fungus.</title>
        <authorList>
            <person name="Ropars J."/>
            <person name="Sedzielewska K."/>
            <person name="Noel J."/>
            <person name="Charron P."/>
            <person name="Farinelli L."/>
            <person name="Marton T."/>
            <person name="Kruger M."/>
            <person name="Pelin A."/>
            <person name="Brachmann A."/>
            <person name="Corradi N."/>
        </authorList>
    </citation>
    <scope>NUCLEOTIDE SEQUENCE [LARGE SCALE GENOMIC DNA]</scope>
    <source>
        <strain evidence="2 3">A4</strain>
    </source>
</reference>
<feature type="region of interest" description="Disordered" evidence="1">
    <location>
        <begin position="166"/>
        <end position="192"/>
    </location>
</feature>
<dbReference type="Proteomes" id="UP000234323">
    <property type="component" value="Unassembled WGS sequence"/>
</dbReference>
<sequence length="254" mass="28655">MSNMGDLVRNPNNAEDFLQFISYNEAVHLQEVTTLLGSFVENGFLKRLFDKGPQAMDKVQLLVDTFGKCANLNNFMEQAKVTNIQPTTLSLLFTIAVYVSSRSWDSFATRAYHLYGDMGDDTESECPSVDDELFAFTSSSNVKITPNPVLETPSILPDVEMTLQEPINNGAQTSARRKPRRGFGNNSETENQATQILTEFKEADDQREQVRDIIVYDIPYTWDVEKILGELTLWAILSSCQLNGNTNIRLFESK</sequence>
<evidence type="ECO:0000313" key="2">
    <source>
        <dbReference type="EMBL" id="PKY53967.1"/>
    </source>
</evidence>
<dbReference type="VEuPathDB" id="FungiDB:RhiirA1_478292"/>
<dbReference type="VEuPathDB" id="FungiDB:FUN_009937"/>
<protein>
    <submittedName>
        <fullName evidence="2">Uncharacterized protein</fullName>
    </submittedName>
</protein>
<accession>A0A2I1H505</accession>
<proteinExistence type="predicted"/>
<dbReference type="VEuPathDB" id="FungiDB:RhiirFUN_015245"/>
<evidence type="ECO:0000256" key="1">
    <source>
        <dbReference type="SAM" id="MobiDB-lite"/>
    </source>
</evidence>
<organism evidence="2 3">
    <name type="scientific">Rhizophagus irregularis</name>
    <dbReference type="NCBI Taxonomy" id="588596"/>
    <lineage>
        <taxon>Eukaryota</taxon>
        <taxon>Fungi</taxon>
        <taxon>Fungi incertae sedis</taxon>
        <taxon>Mucoromycota</taxon>
        <taxon>Glomeromycotina</taxon>
        <taxon>Glomeromycetes</taxon>
        <taxon>Glomerales</taxon>
        <taxon>Glomeraceae</taxon>
        <taxon>Rhizophagus</taxon>
    </lineage>
</organism>
<name>A0A2I1H505_9GLOM</name>
<dbReference type="AlphaFoldDB" id="A0A2I1H505"/>
<comment type="caution">
    <text evidence="2">The sequence shown here is derived from an EMBL/GenBank/DDBJ whole genome shotgun (WGS) entry which is preliminary data.</text>
</comment>
<evidence type="ECO:0000313" key="3">
    <source>
        <dbReference type="Proteomes" id="UP000234323"/>
    </source>
</evidence>